<name>A0A1F6APC2_9BACT</name>
<dbReference type="EMBL" id="MFJR01000013">
    <property type="protein sequence ID" value="OGG26137.1"/>
    <property type="molecule type" value="Genomic_DNA"/>
</dbReference>
<feature type="transmembrane region" description="Helical" evidence="1">
    <location>
        <begin position="185"/>
        <end position="216"/>
    </location>
</feature>
<feature type="transmembrane region" description="Helical" evidence="1">
    <location>
        <begin position="12"/>
        <end position="30"/>
    </location>
</feature>
<protein>
    <recommendedName>
        <fullName evidence="4">Glycosyltransferase RgtA/B/C/D-like domain-containing protein</fullName>
    </recommendedName>
</protein>
<gene>
    <name evidence="2" type="ORF">A2960_04040</name>
</gene>
<feature type="transmembrane region" description="Helical" evidence="1">
    <location>
        <begin position="88"/>
        <end position="109"/>
    </location>
</feature>
<keyword evidence="1" id="KW-1133">Transmembrane helix</keyword>
<sequence>MIRILRKIHPQHLLLLGSILLFLFFAFWRYKLGLVRYFDNDEFMYPNWSYHMSIGYRPYLDFLLMVPPLFPLVLIPLFSFWHGTDPLIMGRIVAFIISFFLAGIAMLLFWQMRRSWLFILVGLLFFTLPMPSDKLMEIRPDNLALLFFLLGLSIQLKWMEKLPPQREGRYCNSSFFGNSIGTKPFYAFCIGVFYMLSSLTLQKMFPYIAIALIIAYIRDITHLKRPQFPWSIVYMIGGAFLVSIPFLYWTFSSGNPQIVFYSLFTLPLEHAHMYTNNKPPPLFYFQPNNIYYGQWGYGLGFIVNTLLWISGGIIGILRIFYALLPRTKNKLQELLIGLLTVTAIGLYFISSIQFPQYLLPASVWIVWNITDLFYLLWNLRGNKSFRFLFSILYCMACIFLYKTFFFVHLPKFSWPNTDQLQYIRDIHTSIPYSEYILDLDGRTLYYRYPHYVCCLPYAEFRRFLSVSIPSIKEALIRTKTKYINGFPARINFLSLHDTIFIHTNFVQKNETFYTLKSEITPTGL</sequence>
<feature type="transmembrane region" description="Helical" evidence="1">
    <location>
        <begin position="333"/>
        <end position="352"/>
    </location>
</feature>
<feature type="transmembrane region" description="Helical" evidence="1">
    <location>
        <begin position="62"/>
        <end position="81"/>
    </location>
</feature>
<evidence type="ECO:0000313" key="3">
    <source>
        <dbReference type="Proteomes" id="UP000176609"/>
    </source>
</evidence>
<feature type="transmembrane region" description="Helical" evidence="1">
    <location>
        <begin position="389"/>
        <end position="409"/>
    </location>
</feature>
<feature type="transmembrane region" description="Helical" evidence="1">
    <location>
        <begin position="295"/>
        <end position="321"/>
    </location>
</feature>
<evidence type="ECO:0000313" key="2">
    <source>
        <dbReference type="EMBL" id="OGG26137.1"/>
    </source>
</evidence>
<accession>A0A1F6APC2</accession>
<proteinExistence type="predicted"/>
<keyword evidence="1" id="KW-0812">Transmembrane</keyword>
<organism evidence="2 3">
    <name type="scientific">Candidatus Gottesmanbacteria bacterium RIFCSPLOWO2_01_FULL_39_12b</name>
    <dbReference type="NCBI Taxonomy" id="1798388"/>
    <lineage>
        <taxon>Bacteria</taxon>
        <taxon>Candidatus Gottesmaniibacteriota</taxon>
    </lineage>
</organism>
<keyword evidence="1" id="KW-0472">Membrane</keyword>
<comment type="caution">
    <text evidence="2">The sequence shown here is derived from an EMBL/GenBank/DDBJ whole genome shotgun (WGS) entry which is preliminary data.</text>
</comment>
<evidence type="ECO:0008006" key="4">
    <source>
        <dbReference type="Google" id="ProtNLM"/>
    </source>
</evidence>
<reference evidence="2 3" key="1">
    <citation type="journal article" date="2016" name="Nat. Commun.">
        <title>Thousands of microbial genomes shed light on interconnected biogeochemical processes in an aquifer system.</title>
        <authorList>
            <person name="Anantharaman K."/>
            <person name="Brown C.T."/>
            <person name="Hug L.A."/>
            <person name="Sharon I."/>
            <person name="Castelle C.J."/>
            <person name="Probst A.J."/>
            <person name="Thomas B.C."/>
            <person name="Singh A."/>
            <person name="Wilkins M.J."/>
            <person name="Karaoz U."/>
            <person name="Brodie E.L."/>
            <person name="Williams K.H."/>
            <person name="Hubbard S.S."/>
            <person name="Banfield J.F."/>
        </authorList>
    </citation>
    <scope>NUCLEOTIDE SEQUENCE [LARGE SCALE GENOMIC DNA]</scope>
</reference>
<dbReference type="AlphaFoldDB" id="A0A1F6APC2"/>
<feature type="transmembrane region" description="Helical" evidence="1">
    <location>
        <begin position="358"/>
        <end position="377"/>
    </location>
</feature>
<evidence type="ECO:0000256" key="1">
    <source>
        <dbReference type="SAM" id="Phobius"/>
    </source>
</evidence>
<feature type="transmembrane region" description="Helical" evidence="1">
    <location>
        <begin position="228"/>
        <end position="251"/>
    </location>
</feature>
<feature type="transmembrane region" description="Helical" evidence="1">
    <location>
        <begin position="115"/>
        <end position="131"/>
    </location>
</feature>
<dbReference type="Proteomes" id="UP000176609">
    <property type="component" value="Unassembled WGS sequence"/>
</dbReference>